<protein>
    <recommendedName>
        <fullName evidence="2">NodB homology domain-containing protein</fullName>
    </recommendedName>
</protein>
<evidence type="ECO:0008006" key="2">
    <source>
        <dbReference type="Google" id="ProtNLM"/>
    </source>
</evidence>
<proteinExistence type="predicted"/>
<evidence type="ECO:0000313" key="1">
    <source>
        <dbReference type="EMBL" id="MPN60878.1"/>
    </source>
</evidence>
<gene>
    <name evidence="1" type="ORF">SDC9_208611</name>
</gene>
<dbReference type="EMBL" id="VSSQ01136690">
    <property type="protein sequence ID" value="MPN60878.1"/>
    <property type="molecule type" value="Genomic_DNA"/>
</dbReference>
<dbReference type="Gene3D" id="3.20.20.370">
    <property type="entry name" value="Glycoside hydrolase/deacetylase"/>
    <property type="match status" value="1"/>
</dbReference>
<sequence>MTNKGYTFFDWNVDSTDASTFRQEKHIIVSRVLQDCTYVKHANILMHDLDPKDTTLEALPEIIEGLKNQGFMFDVLTHDSPKAQFTEVN</sequence>
<dbReference type="InterPro" id="IPR011330">
    <property type="entry name" value="Glyco_hydro/deAcase_b/a-brl"/>
</dbReference>
<dbReference type="GO" id="GO:0005975">
    <property type="term" value="P:carbohydrate metabolic process"/>
    <property type="evidence" value="ECO:0007669"/>
    <property type="project" value="InterPro"/>
</dbReference>
<organism evidence="1">
    <name type="scientific">bioreactor metagenome</name>
    <dbReference type="NCBI Taxonomy" id="1076179"/>
    <lineage>
        <taxon>unclassified sequences</taxon>
        <taxon>metagenomes</taxon>
        <taxon>ecological metagenomes</taxon>
    </lineage>
</organism>
<accession>A0A645JB43</accession>
<reference evidence="1" key="1">
    <citation type="submission" date="2019-08" db="EMBL/GenBank/DDBJ databases">
        <authorList>
            <person name="Kucharzyk K."/>
            <person name="Murdoch R.W."/>
            <person name="Higgins S."/>
            <person name="Loffler F."/>
        </authorList>
    </citation>
    <scope>NUCLEOTIDE SEQUENCE</scope>
</reference>
<dbReference type="AlphaFoldDB" id="A0A645JB43"/>
<dbReference type="SUPFAM" id="SSF88713">
    <property type="entry name" value="Glycoside hydrolase/deacetylase"/>
    <property type="match status" value="1"/>
</dbReference>
<comment type="caution">
    <text evidence="1">The sequence shown here is derived from an EMBL/GenBank/DDBJ whole genome shotgun (WGS) entry which is preliminary data.</text>
</comment>
<name>A0A645JB43_9ZZZZ</name>